<dbReference type="EMBL" id="CP017415">
    <property type="protein sequence ID" value="AOU97105.1"/>
    <property type="molecule type" value="Genomic_DNA"/>
</dbReference>
<dbReference type="AlphaFoldDB" id="A0A1D8IL04"/>
<dbReference type="SUPFAM" id="SSF51735">
    <property type="entry name" value="NAD(P)-binding Rossmann-fold domains"/>
    <property type="match status" value="1"/>
</dbReference>
<evidence type="ECO:0000313" key="2">
    <source>
        <dbReference type="EMBL" id="AOU97105.1"/>
    </source>
</evidence>
<name>A0A1D8IL04_9GAMM</name>
<proteinExistence type="predicted"/>
<accession>A0A1D8IL04</accession>
<evidence type="ECO:0000313" key="3">
    <source>
        <dbReference type="Proteomes" id="UP000095401"/>
    </source>
</evidence>
<dbReference type="RefSeq" id="WP_070077493.1">
    <property type="nucleotide sequence ID" value="NZ_CP017415.1"/>
</dbReference>
<protein>
    <recommendedName>
        <fullName evidence="1">NAD-dependent epimerase/dehydratase domain-containing protein</fullName>
    </recommendedName>
</protein>
<dbReference type="Pfam" id="PF01370">
    <property type="entry name" value="Epimerase"/>
    <property type="match status" value="1"/>
</dbReference>
<dbReference type="Proteomes" id="UP000095401">
    <property type="component" value="Chromosome"/>
</dbReference>
<gene>
    <name evidence="2" type="ORF">BI364_02995</name>
</gene>
<organism evidence="2 3">
    <name type="scientific">Acidihalobacter yilgarnensis</name>
    <dbReference type="NCBI Taxonomy" id="2819280"/>
    <lineage>
        <taxon>Bacteria</taxon>
        <taxon>Pseudomonadati</taxon>
        <taxon>Pseudomonadota</taxon>
        <taxon>Gammaproteobacteria</taxon>
        <taxon>Chromatiales</taxon>
        <taxon>Ectothiorhodospiraceae</taxon>
        <taxon>Acidihalobacter</taxon>
    </lineage>
</organism>
<dbReference type="Gene3D" id="3.40.50.720">
    <property type="entry name" value="NAD(P)-binding Rossmann-like Domain"/>
    <property type="match status" value="1"/>
</dbReference>
<evidence type="ECO:0000259" key="1">
    <source>
        <dbReference type="Pfam" id="PF01370"/>
    </source>
</evidence>
<reference evidence="3" key="1">
    <citation type="submission" date="2016-09" db="EMBL/GenBank/DDBJ databases">
        <title>Acidihalobacter prosperus F5.</title>
        <authorList>
            <person name="Khaleque H.N."/>
            <person name="Ramsay J.P."/>
            <person name="Kaksonen A.H."/>
            <person name="Boxall N.J."/>
            <person name="Watkin E.L.J."/>
        </authorList>
    </citation>
    <scope>NUCLEOTIDE SEQUENCE [LARGE SCALE GENOMIC DNA]</scope>
    <source>
        <strain evidence="3">F5</strain>
    </source>
</reference>
<keyword evidence="3" id="KW-1185">Reference proteome</keyword>
<feature type="domain" description="NAD-dependent epimerase/dehydratase" evidence="1">
    <location>
        <begin position="4"/>
        <end position="214"/>
    </location>
</feature>
<dbReference type="KEGG" id="aprs:BI364_02995"/>
<dbReference type="InterPro" id="IPR036291">
    <property type="entry name" value="NAD(P)-bd_dom_sf"/>
</dbReference>
<dbReference type="InterPro" id="IPR001509">
    <property type="entry name" value="Epimerase_deHydtase"/>
</dbReference>
<sequence>MPKALILGISGGFGAATAEALRAHGWQLRALMREPTHLPPHLDGTEIVCGDARDHDAVWRATEDVELIVYAANPSNYRWRGMALPMLEVTARIAESRGLTILFPANVYVFDPADGPIFDETSPRCPQTGKGRLRLAMEARLERAARRGARVIVLRMGDFFGPHAPSAWLHHLIRRQASGCRLTTPGPSAMTHTWAYLPDAANVATALIATRDNLPAWNLFHFHGHRASLAEIAAALQAISGQPVVLHPMRWWPLHLLAPFSPLARGVLEMRYLWRCEIHLDDRKLCEIGLTTTHTPLGEALRRSWAMDIEQGNAD</sequence>